<feature type="signal peptide" evidence="10">
    <location>
        <begin position="1"/>
        <end position="21"/>
    </location>
</feature>
<comment type="similarity">
    <text evidence="4 10">Belongs to the OST1 family.</text>
</comment>
<evidence type="ECO:0000256" key="9">
    <source>
        <dbReference type="ARBA" id="ARBA00023136"/>
    </source>
</evidence>
<dbReference type="PANTHER" id="PTHR21049">
    <property type="entry name" value="RIBOPHORIN I"/>
    <property type="match status" value="1"/>
</dbReference>
<dbReference type="InParanoid" id="A0A067QEB4"/>
<keyword evidence="5 10" id="KW-0812">Transmembrane</keyword>
<reference evidence="12" key="1">
    <citation type="journal article" date="2014" name="Proc. Natl. Acad. Sci. U.S.A.">
        <title>Extensive sampling of basidiomycete genomes demonstrates inadequacy of the white-rot/brown-rot paradigm for wood decay fungi.</title>
        <authorList>
            <person name="Riley R."/>
            <person name="Salamov A.A."/>
            <person name="Brown D.W."/>
            <person name="Nagy L.G."/>
            <person name="Floudas D."/>
            <person name="Held B.W."/>
            <person name="Levasseur A."/>
            <person name="Lombard V."/>
            <person name="Morin E."/>
            <person name="Otillar R."/>
            <person name="Lindquist E.A."/>
            <person name="Sun H."/>
            <person name="LaButti K.M."/>
            <person name="Schmutz J."/>
            <person name="Jabbour D."/>
            <person name="Luo H."/>
            <person name="Baker S.E."/>
            <person name="Pisabarro A.G."/>
            <person name="Walton J.D."/>
            <person name="Blanchette R.A."/>
            <person name="Henrissat B."/>
            <person name="Martin F."/>
            <person name="Cullen D."/>
            <person name="Hibbett D.S."/>
            <person name="Grigoriev I.V."/>
        </authorList>
    </citation>
    <scope>NUCLEOTIDE SEQUENCE [LARGE SCALE GENOMIC DNA]</scope>
    <source>
        <strain evidence="12">MUCL 33604</strain>
    </source>
</reference>
<keyword evidence="6 10" id="KW-0732">Signal</keyword>
<gene>
    <name evidence="11" type="ORF">JAAARDRAFT_166801</name>
</gene>
<protein>
    <recommendedName>
        <fullName evidence="10">Dolichyl-diphosphooligosaccharide--protein glycosyltransferase subunit 1</fullName>
    </recommendedName>
</protein>
<evidence type="ECO:0000256" key="6">
    <source>
        <dbReference type="ARBA" id="ARBA00022729"/>
    </source>
</evidence>
<evidence type="ECO:0000256" key="8">
    <source>
        <dbReference type="ARBA" id="ARBA00022989"/>
    </source>
</evidence>
<feature type="transmembrane region" description="Helical" evidence="10">
    <location>
        <begin position="462"/>
        <end position="481"/>
    </location>
</feature>
<evidence type="ECO:0000256" key="10">
    <source>
        <dbReference type="RuleBase" id="RU361143"/>
    </source>
</evidence>
<keyword evidence="7 10" id="KW-0256">Endoplasmic reticulum</keyword>
<comment type="function">
    <text evidence="1 10">Subunit of the oligosaccharyl transferase (OST) complex that catalyzes the initial transfer of a defined glycan (Glc(3)Man(9)GlcNAc(2) in eukaryotes) from the lipid carrier dolichol-pyrophosphate to an asparagine residue within an Asn-X-Ser/Thr consensus motif in nascent polypeptide chains, the first step in protein N-glycosylation. N-glycosylation occurs cotranslationally and the complex associates with the Sec61 complex at the channel-forming translocon complex that mediates protein translocation across the endoplasmic reticulum (ER). All subunits are required for a maximal enzyme activity.</text>
</comment>
<keyword evidence="12" id="KW-1185">Reference proteome</keyword>
<dbReference type="UniPathway" id="UPA00378"/>
<dbReference type="PANTHER" id="PTHR21049:SF0">
    <property type="entry name" value="DOLICHYL-DIPHOSPHOOLIGOSACCHARIDE--PROTEIN GLYCOSYLTRANSFERASE SUBUNIT 1"/>
    <property type="match status" value="1"/>
</dbReference>
<comment type="pathway">
    <text evidence="3 10">Protein modification; protein glycosylation.</text>
</comment>
<dbReference type="InterPro" id="IPR007676">
    <property type="entry name" value="Ribophorin_I"/>
</dbReference>
<evidence type="ECO:0000313" key="11">
    <source>
        <dbReference type="EMBL" id="KDQ64495.1"/>
    </source>
</evidence>
<evidence type="ECO:0000256" key="7">
    <source>
        <dbReference type="ARBA" id="ARBA00022824"/>
    </source>
</evidence>
<evidence type="ECO:0000256" key="5">
    <source>
        <dbReference type="ARBA" id="ARBA00022692"/>
    </source>
</evidence>
<dbReference type="Pfam" id="PF04597">
    <property type="entry name" value="Ribophorin_I"/>
    <property type="match status" value="1"/>
</dbReference>
<dbReference type="AlphaFoldDB" id="A0A067QEB4"/>
<dbReference type="Proteomes" id="UP000027265">
    <property type="component" value="Unassembled WGS sequence"/>
</dbReference>
<comment type="subcellular location">
    <subcellularLocation>
        <location evidence="2 10">Endoplasmic reticulum membrane</location>
        <topology evidence="2 10">Single-pass type I membrane protein</topology>
    </subcellularLocation>
</comment>
<dbReference type="FunCoup" id="A0A067QEB4">
    <property type="interactions" value="640"/>
</dbReference>
<dbReference type="STRING" id="933084.A0A067QEB4"/>
<evidence type="ECO:0000256" key="4">
    <source>
        <dbReference type="ARBA" id="ARBA00008905"/>
    </source>
</evidence>
<feature type="chain" id="PRO_5005103817" description="Dolichyl-diphosphooligosaccharide--protein glycosyltransferase subunit 1" evidence="10">
    <location>
        <begin position="22"/>
        <end position="491"/>
    </location>
</feature>
<comment type="subunit">
    <text evidence="10">Component of the oligosaccharyltransferase (OST) complex.</text>
</comment>
<evidence type="ECO:0000256" key="3">
    <source>
        <dbReference type="ARBA" id="ARBA00004922"/>
    </source>
</evidence>
<keyword evidence="9 10" id="KW-0472">Membrane</keyword>
<proteinExistence type="inferred from homology"/>
<accession>A0A067QEB4</accession>
<keyword evidence="8 10" id="KW-1133">Transmembrane helix</keyword>
<evidence type="ECO:0000313" key="12">
    <source>
        <dbReference type="Proteomes" id="UP000027265"/>
    </source>
</evidence>
<organism evidence="11 12">
    <name type="scientific">Jaapia argillacea MUCL 33604</name>
    <dbReference type="NCBI Taxonomy" id="933084"/>
    <lineage>
        <taxon>Eukaryota</taxon>
        <taxon>Fungi</taxon>
        <taxon>Dikarya</taxon>
        <taxon>Basidiomycota</taxon>
        <taxon>Agaricomycotina</taxon>
        <taxon>Agaricomycetes</taxon>
        <taxon>Agaricomycetidae</taxon>
        <taxon>Jaapiales</taxon>
        <taxon>Jaapiaceae</taxon>
        <taxon>Jaapia</taxon>
    </lineage>
</organism>
<dbReference type="GO" id="GO:0018279">
    <property type="term" value="P:protein N-linked glycosylation via asparagine"/>
    <property type="evidence" value="ECO:0007669"/>
    <property type="project" value="TreeGrafter"/>
</dbReference>
<dbReference type="OrthoDB" id="310030at2759"/>
<dbReference type="GO" id="GO:0008250">
    <property type="term" value="C:oligosaccharyltransferase complex"/>
    <property type="evidence" value="ECO:0007669"/>
    <property type="project" value="UniProtKB-UniRule"/>
</dbReference>
<name>A0A067QEB4_9AGAM</name>
<sequence length="491" mass="54413">MKLWPPLAVLCSLLAVDLVWAAHSFENTAIVRTVELGGSLVHVTTTYAIKSLEAGSSRYTIALGRDEHQKTSWLEVRLKGQQAALPFERHGTHLDNEVYLYDVTLPKALATNGTANIVVETVQTHATYPWPQEAAQSEDQALKYESDLFVLSPYETSVQRTKLRSSTPSILSFTQPEEVSFATENPATKSGTTVTYGPYYNIPASASSDFIAAHQQHVTVQYNHGFPVLEVTKLKRAAEVSHWGANLNIQDEIILHNAGPRLKGHFSRLQHQTQSYYNRPAPHVLSWATLLLPAGISNVYYYDLIGNVSTSRLRTAPSPPKGLSQAALNNHFSTLEIRPRYPLMGGWNYSFTLGWDAPLGDSAVWDAKTGKYILGVPVMTLIPGAVVDEAEVKIVLPEGASDIEFFAPFPALSNTLSTHISYLDTTGRPAVTFEYKDLTDKHTGTIYITYKVPFLAHLKKPIAVGMAFFALFSLAMGWRRVDTRIHTKQKL</sequence>
<dbReference type="HOGENOM" id="CLU_031381_1_0_1"/>
<evidence type="ECO:0000256" key="1">
    <source>
        <dbReference type="ARBA" id="ARBA00002791"/>
    </source>
</evidence>
<evidence type="ECO:0000256" key="2">
    <source>
        <dbReference type="ARBA" id="ARBA00004115"/>
    </source>
</evidence>
<dbReference type="EMBL" id="KL197709">
    <property type="protein sequence ID" value="KDQ64495.1"/>
    <property type="molecule type" value="Genomic_DNA"/>
</dbReference>